<evidence type="ECO:0000313" key="3">
    <source>
        <dbReference type="Proteomes" id="UP000324222"/>
    </source>
</evidence>
<proteinExistence type="predicted"/>
<dbReference type="AlphaFoldDB" id="A0A5B7J0H5"/>
<reference evidence="2 3" key="1">
    <citation type="submission" date="2019-05" db="EMBL/GenBank/DDBJ databases">
        <title>Another draft genome of Portunus trituberculatus and its Hox gene families provides insights of decapod evolution.</title>
        <authorList>
            <person name="Jeong J.-H."/>
            <person name="Song I."/>
            <person name="Kim S."/>
            <person name="Choi T."/>
            <person name="Kim D."/>
            <person name="Ryu S."/>
            <person name="Kim W."/>
        </authorList>
    </citation>
    <scope>NUCLEOTIDE SEQUENCE [LARGE SCALE GENOMIC DNA]</scope>
    <source>
        <tissue evidence="2">Muscle</tissue>
    </source>
</reference>
<evidence type="ECO:0000259" key="1">
    <source>
        <dbReference type="Pfam" id="PF23302"/>
    </source>
</evidence>
<organism evidence="2 3">
    <name type="scientific">Portunus trituberculatus</name>
    <name type="common">Swimming crab</name>
    <name type="synonym">Neptunus trituberculatus</name>
    <dbReference type="NCBI Taxonomy" id="210409"/>
    <lineage>
        <taxon>Eukaryota</taxon>
        <taxon>Metazoa</taxon>
        <taxon>Ecdysozoa</taxon>
        <taxon>Arthropoda</taxon>
        <taxon>Crustacea</taxon>
        <taxon>Multicrustacea</taxon>
        <taxon>Malacostraca</taxon>
        <taxon>Eumalacostraca</taxon>
        <taxon>Eucarida</taxon>
        <taxon>Decapoda</taxon>
        <taxon>Pleocyemata</taxon>
        <taxon>Brachyura</taxon>
        <taxon>Eubrachyura</taxon>
        <taxon>Portunoidea</taxon>
        <taxon>Portunidae</taxon>
        <taxon>Portuninae</taxon>
        <taxon>Portunus</taxon>
    </lineage>
</organism>
<evidence type="ECO:0000313" key="2">
    <source>
        <dbReference type="EMBL" id="MPC89662.1"/>
    </source>
</evidence>
<dbReference type="GO" id="GO:0005737">
    <property type="term" value="C:cytoplasm"/>
    <property type="evidence" value="ECO:0007669"/>
    <property type="project" value="TreeGrafter"/>
</dbReference>
<sequence length="73" mass="8658">MDYILTNVLCCTIDDEPRFTKILQGWIKEKEVPKFDSFTKESKKKKESRKRKVSVGHLSELSEQSNCYFRIIN</sequence>
<keyword evidence="3" id="KW-1185">Reference proteome</keyword>
<dbReference type="GO" id="GO:0031072">
    <property type="term" value="F:heat shock protein binding"/>
    <property type="evidence" value="ECO:0007669"/>
    <property type="project" value="TreeGrafter"/>
</dbReference>
<dbReference type="Proteomes" id="UP000324222">
    <property type="component" value="Unassembled WGS sequence"/>
</dbReference>
<accession>A0A5B7J0H5</accession>
<dbReference type="GO" id="GO:0005634">
    <property type="term" value="C:nucleus"/>
    <property type="evidence" value="ECO:0007669"/>
    <property type="project" value="TreeGrafter"/>
</dbReference>
<protein>
    <submittedName>
        <fullName evidence="2">DnaJ subfamily C member 9</fullName>
    </submittedName>
</protein>
<dbReference type="InterPro" id="IPR056453">
    <property type="entry name" value="HTH_DNAJC9"/>
</dbReference>
<dbReference type="PANTHER" id="PTHR44144">
    <property type="entry name" value="DNAJ HOMOLOG SUBFAMILY C MEMBER 9"/>
    <property type="match status" value="1"/>
</dbReference>
<feature type="domain" description="DNAJC9 HTH" evidence="1">
    <location>
        <begin position="1"/>
        <end position="47"/>
    </location>
</feature>
<dbReference type="PANTHER" id="PTHR44144:SF1">
    <property type="entry name" value="DNAJ HOMOLOG SUBFAMILY C MEMBER 9"/>
    <property type="match status" value="1"/>
</dbReference>
<dbReference type="OrthoDB" id="110024at2759"/>
<gene>
    <name evidence="2" type="primary">Dnajc9_0</name>
    <name evidence="2" type="ORF">E2C01_084616</name>
</gene>
<comment type="caution">
    <text evidence="2">The sequence shown here is derived from an EMBL/GenBank/DDBJ whole genome shotgun (WGS) entry which is preliminary data.</text>
</comment>
<dbReference type="Pfam" id="PF23302">
    <property type="entry name" value="HTH_DNAJC9"/>
    <property type="match status" value="1"/>
</dbReference>
<dbReference type="EMBL" id="VSRR010081754">
    <property type="protein sequence ID" value="MPC89662.1"/>
    <property type="molecule type" value="Genomic_DNA"/>
</dbReference>
<name>A0A5B7J0H5_PORTR</name>
<dbReference type="InterPro" id="IPR052594">
    <property type="entry name" value="J_domain-containing_protein"/>
</dbReference>